<reference evidence="18" key="1">
    <citation type="submission" date="2016-10" db="EMBL/GenBank/DDBJ databases">
        <authorList>
            <person name="Varghese N."/>
            <person name="Submissions S."/>
        </authorList>
    </citation>
    <scope>NUCLEOTIDE SEQUENCE [LARGE SCALE GENOMIC DNA]</scope>
    <source>
        <strain evidence="18">UNC178MFTsu3.1</strain>
    </source>
</reference>
<keyword evidence="6 13" id="KW-0812">Transmembrane</keyword>
<feature type="domain" description="Membrane insertase YidC/Oxa/ALB C-terminal" evidence="15">
    <location>
        <begin position="385"/>
        <end position="564"/>
    </location>
</feature>
<dbReference type="HAMAP" id="MF_01810">
    <property type="entry name" value="YidC_type1"/>
    <property type="match status" value="1"/>
</dbReference>
<feature type="compositionally biased region" description="Low complexity" evidence="14">
    <location>
        <begin position="54"/>
        <end position="68"/>
    </location>
</feature>
<feature type="transmembrane region" description="Helical" evidence="13">
    <location>
        <begin position="448"/>
        <end position="471"/>
    </location>
</feature>
<protein>
    <recommendedName>
        <fullName evidence="3 13">Membrane protein insertase YidC</fullName>
    </recommendedName>
    <alternativeName>
        <fullName evidence="12 13">Foldase YidC</fullName>
    </alternativeName>
    <alternativeName>
        <fullName evidence="11 13">Membrane integrase YidC</fullName>
    </alternativeName>
    <alternativeName>
        <fullName evidence="13">Membrane protein YidC</fullName>
    </alternativeName>
</protein>
<gene>
    <name evidence="13" type="primary">yidC</name>
    <name evidence="17" type="ORF">SAMN02799615_02628</name>
</gene>
<evidence type="ECO:0000256" key="3">
    <source>
        <dbReference type="ARBA" id="ARBA00015325"/>
    </source>
</evidence>
<dbReference type="PANTHER" id="PTHR12428:SF65">
    <property type="entry name" value="CYTOCHROME C OXIDASE ASSEMBLY PROTEIN COX18, MITOCHONDRIAL"/>
    <property type="match status" value="1"/>
</dbReference>
<dbReference type="InterPro" id="IPR019998">
    <property type="entry name" value="Membr_insert_YidC"/>
</dbReference>
<evidence type="ECO:0000256" key="5">
    <source>
        <dbReference type="ARBA" id="ARBA00022475"/>
    </source>
</evidence>
<keyword evidence="4 13" id="KW-0813">Transport</keyword>
<evidence type="ECO:0000313" key="18">
    <source>
        <dbReference type="Proteomes" id="UP000199477"/>
    </source>
</evidence>
<comment type="similarity">
    <text evidence="2 13">Belongs to the OXA1/ALB3/YidC family. Type 1 subfamily.</text>
</comment>
<dbReference type="PANTHER" id="PTHR12428">
    <property type="entry name" value="OXA1"/>
    <property type="match status" value="1"/>
</dbReference>
<evidence type="ECO:0000256" key="9">
    <source>
        <dbReference type="ARBA" id="ARBA00023136"/>
    </source>
</evidence>
<comment type="subunit">
    <text evidence="13">Interacts with the Sec translocase complex via SecD. Specifically interacts with transmembrane segments of nascent integral membrane proteins during membrane integration.</text>
</comment>
<evidence type="ECO:0000313" key="17">
    <source>
        <dbReference type="EMBL" id="SFF16878.1"/>
    </source>
</evidence>
<evidence type="ECO:0000256" key="10">
    <source>
        <dbReference type="ARBA" id="ARBA00023186"/>
    </source>
</evidence>
<feature type="transmembrane region" description="Helical" evidence="13">
    <location>
        <begin position="385"/>
        <end position="405"/>
    </location>
</feature>
<keyword evidence="10 13" id="KW-0143">Chaperone</keyword>
<dbReference type="InterPro" id="IPR038221">
    <property type="entry name" value="YidC_periplasmic_sf"/>
</dbReference>
<dbReference type="NCBIfam" id="TIGR03593">
    <property type="entry name" value="yidC_nterm"/>
    <property type="match status" value="1"/>
</dbReference>
<dbReference type="GO" id="GO:0005886">
    <property type="term" value="C:plasma membrane"/>
    <property type="evidence" value="ECO:0007669"/>
    <property type="project" value="UniProtKB-SubCell"/>
</dbReference>
<evidence type="ECO:0000256" key="13">
    <source>
        <dbReference type="HAMAP-Rule" id="MF_01810"/>
    </source>
</evidence>
<dbReference type="STRING" id="500610.SAMN02799615_02628"/>
<feature type="region of interest" description="Disordered" evidence="14">
    <location>
        <begin position="32"/>
        <end position="71"/>
    </location>
</feature>
<comment type="subcellular location">
    <subcellularLocation>
        <location evidence="1">Cell inner membrane</location>
        <topology evidence="1">Multi-pass membrane protein</topology>
    </subcellularLocation>
    <subcellularLocation>
        <location evidence="13">Cell membrane</location>
        <topology evidence="13">Multi-pass membrane protein</topology>
    </subcellularLocation>
</comment>
<proteinExistence type="inferred from homology"/>
<dbReference type="CDD" id="cd20070">
    <property type="entry name" value="5TM_YidC_Alb3"/>
    <property type="match status" value="1"/>
</dbReference>
<dbReference type="InterPro" id="IPR028055">
    <property type="entry name" value="YidC/Oxa/ALB_C"/>
</dbReference>
<accession>A0A1I2GI21</accession>
<dbReference type="InterPro" id="IPR047196">
    <property type="entry name" value="YidC_ALB_C"/>
</dbReference>
<dbReference type="EMBL" id="FONH01000009">
    <property type="protein sequence ID" value="SFF16878.1"/>
    <property type="molecule type" value="Genomic_DNA"/>
</dbReference>
<feature type="compositionally biased region" description="Low complexity" evidence="14">
    <location>
        <begin position="35"/>
        <end position="47"/>
    </location>
</feature>
<keyword evidence="7 13" id="KW-0653">Protein transport</keyword>
<dbReference type="InterPro" id="IPR001708">
    <property type="entry name" value="YidC/ALB3/OXA1/COX18"/>
</dbReference>
<dbReference type="NCBIfam" id="TIGR03592">
    <property type="entry name" value="yidC_oxa1_cterm"/>
    <property type="match status" value="1"/>
</dbReference>
<dbReference type="CDD" id="cd19961">
    <property type="entry name" value="EcYidC-like_peri"/>
    <property type="match status" value="1"/>
</dbReference>
<feature type="transmembrane region" description="Helical" evidence="13">
    <location>
        <begin position="530"/>
        <end position="550"/>
    </location>
</feature>
<sequence>MNQTRTFLIFALLAVAYLLWMDWEKDYGPKPAPAPVASASTAAVPSADNGGSVPGATSTTGAPATVPANGGSATAEAKAQLITISTDVLRLTVDTRGGSVVRSELLHYPSAPVTKKDPSPPPVRLLDEQSEHFFVAQSGLATAQGNGASVAPTHLSVFQSAQTAYQLAEGQNELKVDLTWQDAAGLKVTKTYALKRGSYDVSMDQKIENGSTVAWQGNAYEQLQRAGQPNNRSWLQNYTDPAAHSFFGAGWYSPQDKFETLPFTDFQKKPLTRSITGGWAAMLQHYFVVAWIPPAQEANGYSTSVVNPDTAQPYYLIRTVGPSLSVAPGQSLTSASRLYLGPKLQGTLDQIAPGLELSTNYGWLTVIAQPLHWLLSKLHAISGNWGVAIILLVLLLKAALWKLTAAQFRSGARMRKLQPRVTALKERYGDDKMKMQQAMMELYKKEKVNPMAGCLPILVTFPVFLGLYRVLMESVELRQAPFFGWIHDLSAPDPFFVLPAIYVLVMLATQWLTPTTGMDPTQAKMMKVMPILFAVLFAFFPSGLVLYWVVNGATSLAQQWFITRQVDRADHKVKTA</sequence>
<keyword evidence="9 13" id="KW-0472">Membrane</keyword>
<dbReference type="Pfam" id="PF14849">
    <property type="entry name" value="YidC_periplas"/>
    <property type="match status" value="1"/>
</dbReference>
<keyword evidence="5 13" id="KW-1003">Cell membrane</keyword>
<dbReference type="AlphaFoldDB" id="A0A1I2GI21"/>
<dbReference type="GO" id="GO:0032977">
    <property type="term" value="F:membrane insertase activity"/>
    <property type="evidence" value="ECO:0007669"/>
    <property type="project" value="InterPro"/>
</dbReference>
<keyword evidence="8 13" id="KW-1133">Transmembrane helix</keyword>
<name>A0A1I2GI21_9GAMM</name>
<organism evidence="17 18">
    <name type="scientific">Dyella marensis</name>
    <dbReference type="NCBI Taxonomy" id="500610"/>
    <lineage>
        <taxon>Bacteria</taxon>
        <taxon>Pseudomonadati</taxon>
        <taxon>Pseudomonadota</taxon>
        <taxon>Gammaproteobacteria</taxon>
        <taxon>Lysobacterales</taxon>
        <taxon>Rhodanobacteraceae</taxon>
        <taxon>Dyella</taxon>
    </lineage>
</organism>
<feature type="domain" description="Membrane insertase YidC N-terminal" evidence="16">
    <location>
        <begin position="82"/>
        <end position="374"/>
    </location>
</feature>
<evidence type="ECO:0000256" key="6">
    <source>
        <dbReference type="ARBA" id="ARBA00022692"/>
    </source>
</evidence>
<dbReference type="Proteomes" id="UP000199477">
    <property type="component" value="Unassembled WGS sequence"/>
</dbReference>
<dbReference type="NCBIfam" id="NF002352">
    <property type="entry name" value="PRK01318.1-3"/>
    <property type="match status" value="1"/>
</dbReference>
<dbReference type="GO" id="GO:0015031">
    <property type="term" value="P:protein transport"/>
    <property type="evidence" value="ECO:0007669"/>
    <property type="project" value="UniProtKB-KW"/>
</dbReference>
<dbReference type="PRINTS" id="PR01900">
    <property type="entry name" value="YIDCPROTEIN"/>
</dbReference>
<feature type="transmembrane region" description="Helical" evidence="13">
    <location>
        <begin position="491"/>
        <end position="509"/>
    </location>
</feature>
<dbReference type="PRINTS" id="PR00701">
    <property type="entry name" value="60KDINNERMP"/>
</dbReference>
<evidence type="ECO:0000256" key="7">
    <source>
        <dbReference type="ARBA" id="ARBA00022927"/>
    </source>
</evidence>
<evidence type="ECO:0000256" key="1">
    <source>
        <dbReference type="ARBA" id="ARBA00004429"/>
    </source>
</evidence>
<evidence type="ECO:0000259" key="15">
    <source>
        <dbReference type="Pfam" id="PF02096"/>
    </source>
</evidence>
<evidence type="ECO:0000256" key="11">
    <source>
        <dbReference type="ARBA" id="ARBA00033245"/>
    </source>
</evidence>
<evidence type="ECO:0000256" key="8">
    <source>
        <dbReference type="ARBA" id="ARBA00022989"/>
    </source>
</evidence>
<dbReference type="GO" id="GO:0051205">
    <property type="term" value="P:protein insertion into membrane"/>
    <property type="evidence" value="ECO:0007669"/>
    <property type="project" value="TreeGrafter"/>
</dbReference>
<comment type="function">
    <text evidence="13">Required for the insertion and/or proper folding and/or complex formation of integral membrane proteins into the membrane. Involved in integration of membrane proteins that insert both dependently and independently of the Sec translocase complex, as well as at least some lipoproteins. Aids folding of multispanning membrane proteins.</text>
</comment>
<evidence type="ECO:0000259" key="16">
    <source>
        <dbReference type="Pfam" id="PF14849"/>
    </source>
</evidence>
<dbReference type="RefSeq" id="WP_026634689.1">
    <property type="nucleotide sequence ID" value="NZ_FONH01000009.1"/>
</dbReference>
<evidence type="ECO:0000256" key="12">
    <source>
        <dbReference type="ARBA" id="ARBA00033342"/>
    </source>
</evidence>
<keyword evidence="18" id="KW-1185">Reference proteome</keyword>
<dbReference type="Pfam" id="PF02096">
    <property type="entry name" value="60KD_IMP"/>
    <property type="match status" value="1"/>
</dbReference>
<evidence type="ECO:0000256" key="2">
    <source>
        <dbReference type="ARBA" id="ARBA00010527"/>
    </source>
</evidence>
<dbReference type="Gene3D" id="2.70.98.90">
    <property type="match status" value="1"/>
</dbReference>
<dbReference type="InterPro" id="IPR028053">
    <property type="entry name" value="Membr_insert_YidC_N"/>
</dbReference>
<evidence type="ECO:0000256" key="14">
    <source>
        <dbReference type="SAM" id="MobiDB-lite"/>
    </source>
</evidence>
<evidence type="ECO:0000256" key="4">
    <source>
        <dbReference type="ARBA" id="ARBA00022448"/>
    </source>
</evidence>